<feature type="active site" description="Tele-phosphohistidine intermediate" evidence="2">
    <location>
        <position position="9"/>
    </location>
</feature>
<dbReference type="Proteomes" id="UP000189933">
    <property type="component" value="Unassembled WGS sequence"/>
</dbReference>
<organism evidence="4 5">
    <name type="scientific">Carboxydocella sporoproducens DSM 16521</name>
    <dbReference type="NCBI Taxonomy" id="1121270"/>
    <lineage>
        <taxon>Bacteria</taxon>
        <taxon>Bacillati</taxon>
        <taxon>Bacillota</taxon>
        <taxon>Clostridia</taxon>
        <taxon>Eubacteriales</taxon>
        <taxon>Clostridiales Family XVI. Incertae Sedis</taxon>
        <taxon>Carboxydocella</taxon>
    </lineage>
</organism>
<dbReference type="PROSITE" id="PS00175">
    <property type="entry name" value="PG_MUTASE"/>
    <property type="match status" value="1"/>
</dbReference>
<dbReference type="InterPro" id="IPR001345">
    <property type="entry name" value="PG/BPGM_mutase_AS"/>
</dbReference>
<dbReference type="GO" id="GO:0005737">
    <property type="term" value="C:cytoplasm"/>
    <property type="evidence" value="ECO:0007669"/>
    <property type="project" value="TreeGrafter"/>
</dbReference>
<dbReference type="EC" id="3.1.3.73" evidence="1"/>
<proteinExistence type="predicted"/>
<dbReference type="PANTHER" id="PTHR48100:SF62">
    <property type="entry name" value="GLUCOSYL-3-PHOSPHOGLYCERATE PHOSPHATASE"/>
    <property type="match status" value="1"/>
</dbReference>
<dbReference type="SUPFAM" id="SSF53254">
    <property type="entry name" value="Phosphoglycerate mutase-like"/>
    <property type="match status" value="1"/>
</dbReference>
<reference evidence="5" key="1">
    <citation type="submission" date="2017-02" db="EMBL/GenBank/DDBJ databases">
        <authorList>
            <person name="Varghese N."/>
            <person name="Submissions S."/>
        </authorList>
    </citation>
    <scope>NUCLEOTIDE SEQUENCE [LARGE SCALE GENOMIC DNA]</scope>
    <source>
        <strain evidence="5">DSM 16521</strain>
    </source>
</reference>
<evidence type="ECO:0000313" key="4">
    <source>
        <dbReference type="EMBL" id="SJZ57151.1"/>
    </source>
</evidence>
<dbReference type="CDD" id="cd07067">
    <property type="entry name" value="HP_PGM_like"/>
    <property type="match status" value="1"/>
</dbReference>
<evidence type="ECO:0000256" key="2">
    <source>
        <dbReference type="PIRSR" id="PIRSR613078-1"/>
    </source>
</evidence>
<accession>A0A1T4LR73</accession>
<evidence type="ECO:0000256" key="1">
    <source>
        <dbReference type="NCBIfam" id="TIGR03162"/>
    </source>
</evidence>
<dbReference type="InterPro" id="IPR029033">
    <property type="entry name" value="His_PPase_superfam"/>
</dbReference>
<dbReference type="AlphaFoldDB" id="A0A1T4LR73"/>
<sequence>MPKVLLVRHGETIWNNQLRYQGHTDIPLSEIGRQQAERLALRLKNWPITAFYASDLSRAQETAQIIARYHQKPVVLCNGFRETKFGAWEGLTYKEIAAQFPDVWNAWQRDPVNVVIPQGESVSQVADRAWKALQQILCQHRDDDMILIASHGGTIRLILARALQMNLNLFWNIRQDNTALNIIDAYNDRYIISLVNDTSHLEQI</sequence>
<dbReference type="EMBL" id="FUXM01000002">
    <property type="protein sequence ID" value="SJZ57151.1"/>
    <property type="molecule type" value="Genomic_DNA"/>
</dbReference>
<protein>
    <recommendedName>
        <fullName evidence="1">Alpha-ribazole phosphatase</fullName>
        <ecNumber evidence="1">3.1.3.73</ecNumber>
    </recommendedName>
</protein>
<evidence type="ECO:0000313" key="5">
    <source>
        <dbReference type="Proteomes" id="UP000189933"/>
    </source>
</evidence>
<name>A0A1T4LR73_9FIRM</name>
<dbReference type="InterPro" id="IPR017578">
    <property type="entry name" value="Ribazole_CobC"/>
</dbReference>
<dbReference type="InterPro" id="IPR050275">
    <property type="entry name" value="PGM_Phosphatase"/>
</dbReference>
<dbReference type="OrthoDB" id="9781415at2"/>
<feature type="binding site" evidence="3">
    <location>
        <begin position="8"/>
        <end position="15"/>
    </location>
    <ligand>
        <name>substrate</name>
    </ligand>
</feature>
<dbReference type="SMART" id="SM00855">
    <property type="entry name" value="PGAM"/>
    <property type="match status" value="1"/>
</dbReference>
<evidence type="ECO:0000256" key="3">
    <source>
        <dbReference type="PIRSR" id="PIRSR613078-2"/>
    </source>
</evidence>
<dbReference type="GO" id="GO:0009236">
    <property type="term" value="P:cobalamin biosynthetic process"/>
    <property type="evidence" value="ECO:0007669"/>
    <property type="project" value="UniProtKB-UniRule"/>
</dbReference>
<feature type="active site" description="Proton donor/acceptor" evidence="2">
    <location>
        <position position="82"/>
    </location>
</feature>
<dbReference type="RefSeq" id="WP_078664417.1">
    <property type="nucleotide sequence ID" value="NZ_FUXM01000002.1"/>
</dbReference>
<dbReference type="GO" id="GO:0043755">
    <property type="term" value="F:alpha-ribazole phosphatase activity"/>
    <property type="evidence" value="ECO:0007669"/>
    <property type="project" value="UniProtKB-UniRule"/>
</dbReference>
<dbReference type="Gene3D" id="3.40.50.1240">
    <property type="entry name" value="Phosphoglycerate mutase-like"/>
    <property type="match status" value="1"/>
</dbReference>
<dbReference type="Pfam" id="PF00300">
    <property type="entry name" value="His_Phos_1"/>
    <property type="match status" value="1"/>
</dbReference>
<dbReference type="NCBIfam" id="TIGR03162">
    <property type="entry name" value="ribazole_cobC"/>
    <property type="match status" value="1"/>
</dbReference>
<keyword evidence="5" id="KW-1185">Reference proteome</keyword>
<feature type="binding site" evidence="3">
    <location>
        <position position="58"/>
    </location>
    <ligand>
        <name>substrate</name>
    </ligand>
</feature>
<gene>
    <name evidence="4" type="ORF">SAMN02745885_00261</name>
</gene>
<dbReference type="InterPro" id="IPR013078">
    <property type="entry name" value="His_Pase_superF_clade-1"/>
</dbReference>
<dbReference type="PANTHER" id="PTHR48100">
    <property type="entry name" value="BROAD-SPECIFICITY PHOSPHATASE YOR283W-RELATED"/>
    <property type="match status" value="1"/>
</dbReference>